<keyword evidence="6" id="KW-1185">Reference proteome</keyword>
<feature type="transmembrane region" description="Helical" evidence="3">
    <location>
        <begin position="137"/>
        <end position="155"/>
    </location>
</feature>
<reference evidence="5" key="1">
    <citation type="journal article" date="2014" name="Int. J. Syst. Evol. Microbiol.">
        <title>Complete genome sequence of Corynebacterium casei LMG S-19264T (=DSM 44701T), isolated from a smear-ripened cheese.</title>
        <authorList>
            <consortium name="US DOE Joint Genome Institute (JGI-PGF)"/>
            <person name="Walter F."/>
            <person name="Albersmeier A."/>
            <person name="Kalinowski J."/>
            <person name="Ruckert C."/>
        </authorList>
    </citation>
    <scope>NUCLEOTIDE SEQUENCE</scope>
    <source>
        <strain evidence="5">JCM 30078</strain>
    </source>
</reference>
<feature type="transmembrane region" description="Helical" evidence="3">
    <location>
        <begin position="109"/>
        <end position="131"/>
    </location>
</feature>
<evidence type="ECO:0000259" key="4">
    <source>
        <dbReference type="PROSITE" id="PS51857"/>
    </source>
</evidence>
<dbReference type="SMART" id="SM00357">
    <property type="entry name" value="CSP"/>
    <property type="match status" value="1"/>
</dbReference>
<dbReference type="Proteomes" id="UP000635983">
    <property type="component" value="Unassembled WGS sequence"/>
</dbReference>
<dbReference type="InterPro" id="IPR052069">
    <property type="entry name" value="Ca-reg_mRNA-binding_domain"/>
</dbReference>
<dbReference type="Pfam" id="PF06961">
    <property type="entry name" value="DUF1294"/>
    <property type="match status" value="1"/>
</dbReference>
<dbReference type="InterPro" id="IPR010718">
    <property type="entry name" value="DUF1294"/>
</dbReference>
<keyword evidence="3" id="KW-0472">Membrane</keyword>
<dbReference type="GO" id="GO:0005829">
    <property type="term" value="C:cytosol"/>
    <property type="evidence" value="ECO:0007669"/>
    <property type="project" value="UniProtKB-ARBA"/>
</dbReference>
<dbReference type="InterPro" id="IPR011129">
    <property type="entry name" value="CSD"/>
</dbReference>
<name>A0A917UU51_9PSED</name>
<comment type="caution">
    <text evidence="5">The sequence shown here is derived from an EMBL/GenBank/DDBJ whole genome shotgun (WGS) entry which is preliminary data.</text>
</comment>
<dbReference type="AlphaFoldDB" id="A0A917UU51"/>
<dbReference type="InterPro" id="IPR002059">
    <property type="entry name" value="CSP_DNA-bd"/>
</dbReference>
<accession>A0A917UU51</accession>
<dbReference type="RefSeq" id="WP_188981974.1">
    <property type="nucleotide sequence ID" value="NZ_BMPO01000002.1"/>
</dbReference>
<proteinExistence type="predicted"/>
<dbReference type="GO" id="GO:0043488">
    <property type="term" value="P:regulation of mRNA stability"/>
    <property type="evidence" value="ECO:0007669"/>
    <property type="project" value="TreeGrafter"/>
</dbReference>
<organism evidence="5 6">
    <name type="scientific">Pseudomonas matsuisoli</name>
    <dbReference type="NCBI Taxonomy" id="1515666"/>
    <lineage>
        <taxon>Bacteria</taxon>
        <taxon>Pseudomonadati</taxon>
        <taxon>Pseudomonadota</taxon>
        <taxon>Gammaproteobacteria</taxon>
        <taxon>Pseudomonadales</taxon>
        <taxon>Pseudomonadaceae</taxon>
        <taxon>Pseudomonas</taxon>
    </lineage>
</organism>
<dbReference type="CDD" id="cd04458">
    <property type="entry name" value="CSP_CDS"/>
    <property type="match status" value="1"/>
</dbReference>
<evidence type="ECO:0000256" key="2">
    <source>
        <dbReference type="SAM" id="MobiDB-lite"/>
    </source>
</evidence>
<dbReference type="PANTHER" id="PTHR12962">
    <property type="entry name" value="CALCIUM-REGULATED HEAT STABLE PROTEIN CRHSP-24-RELATED"/>
    <property type="match status" value="1"/>
</dbReference>
<dbReference type="Gene3D" id="2.40.50.140">
    <property type="entry name" value="Nucleic acid-binding proteins"/>
    <property type="match status" value="1"/>
</dbReference>
<feature type="transmembrane region" description="Helical" evidence="3">
    <location>
        <begin position="199"/>
        <end position="216"/>
    </location>
</feature>
<evidence type="ECO:0000313" key="5">
    <source>
        <dbReference type="EMBL" id="GGJ85305.1"/>
    </source>
</evidence>
<keyword evidence="3" id="KW-0812">Transmembrane</keyword>
<evidence type="ECO:0000256" key="3">
    <source>
        <dbReference type="SAM" id="Phobius"/>
    </source>
</evidence>
<sequence length="234" mass="26632">MAALELRGVLKTWDDAKGCGFISPEEGYGEVFLHISAVRGDRRPAIGDELLFISSMDRKGRQRAEHARIQGGSAFDERSFRRKQKRVPDAAPVQKRPERRSRRPGGIQYLPLKLTVFVAACILPALGLALMASAGQFVPLVAYALFSIVAYFLFFDDKRRAFKKKRRIPEAFLHLVELLGGWPGALLSQQRFRHKTRKLSYQGLCWLIVLIHQFVWAEYLFMNGRVASLILDFP</sequence>
<feature type="domain" description="CSD" evidence="4">
    <location>
        <begin position="5"/>
        <end position="69"/>
    </location>
</feature>
<dbReference type="PROSITE" id="PS51857">
    <property type="entry name" value="CSD_2"/>
    <property type="match status" value="1"/>
</dbReference>
<keyword evidence="1" id="KW-0597">Phosphoprotein</keyword>
<reference evidence="5" key="2">
    <citation type="submission" date="2020-09" db="EMBL/GenBank/DDBJ databases">
        <authorList>
            <person name="Sun Q."/>
            <person name="Ohkuma M."/>
        </authorList>
    </citation>
    <scope>NUCLEOTIDE SEQUENCE</scope>
    <source>
        <strain evidence="5">JCM 30078</strain>
    </source>
</reference>
<gene>
    <name evidence="5" type="ORF">GCM10009304_09160</name>
</gene>
<dbReference type="InterPro" id="IPR012340">
    <property type="entry name" value="NA-bd_OB-fold"/>
</dbReference>
<dbReference type="EMBL" id="BMPO01000002">
    <property type="protein sequence ID" value="GGJ85305.1"/>
    <property type="molecule type" value="Genomic_DNA"/>
</dbReference>
<dbReference type="PANTHER" id="PTHR12962:SF1">
    <property type="entry name" value="COLD SHOCK DOMAIN-CONTAINING PROTEIN CG9705"/>
    <property type="match status" value="1"/>
</dbReference>
<dbReference type="GO" id="GO:0003730">
    <property type="term" value="F:mRNA 3'-UTR binding"/>
    <property type="evidence" value="ECO:0007669"/>
    <property type="project" value="TreeGrafter"/>
</dbReference>
<dbReference type="SUPFAM" id="SSF50249">
    <property type="entry name" value="Nucleic acid-binding proteins"/>
    <property type="match status" value="1"/>
</dbReference>
<dbReference type="Pfam" id="PF00313">
    <property type="entry name" value="CSD"/>
    <property type="match status" value="1"/>
</dbReference>
<evidence type="ECO:0000313" key="6">
    <source>
        <dbReference type="Proteomes" id="UP000635983"/>
    </source>
</evidence>
<evidence type="ECO:0000256" key="1">
    <source>
        <dbReference type="ARBA" id="ARBA00022553"/>
    </source>
</evidence>
<protein>
    <recommendedName>
        <fullName evidence="4">CSD domain-containing protein</fullName>
    </recommendedName>
</protein>
<keyword evidence="3" id="KW-1133">Transmembrane helix</keyword>
<feature type="region of interest" description="Disordered" evidence="2">
    <location>
        <begin position="78"/>
        <end position="104"/>
    </location>
</feature>